<comment type="caution">
    <text evidence="4">The sequence shown here is derived from an EMBL/GenBank/DDBJ whole genome shotgun (WGS) entry which is preliminary data.</text>
</comment>
<dbReference type="PANTHER" id="PTHR43037:SF1">
    <property type="entry name" value="BLL1128 PROTEIN"/>
    <property type="match status" value="1"/>
</dbReference>
<evidence type="ECO:0000313" key="5">
    <source>
        <dbReference type="Proteomes" id="UP000298170"/>
    </source>
</evidence>
<dbReference type="RefSeq" id="WP_134516644.1">
    <property type="nucleotide sequence ID" value="NZ_SOHJ01000014.1"/>
</dbReference>
<dbReference type="SUPFAM" id="SSF53474">
    <property type="entry name" value="alpha/beta-Hydrolases"/>
    <property type="match status" value="2"/>
</dbReference>
<evidence type="ECO:0000256" key="2">
    <source>
        <dbReference type="ARBA" id="ARBA00022801"/>
    </source>
</evidence>
<keyword evidence="1" id="KW-0732">Signal</keyword>
<proteinExistence type="predicted"/>
<sequence>MKIPTAIRARKGRLGLIAGLVGVLVATTLPISAASAAGAWTTETISGMQVQLYTPTTTPAIGGERALMINLHGCVQTSSNLKAGGNWTATADKYGMVIAIPAAPGGGVIAGCWDYYDGNHSRSTPARHDDNLLGLVSALLARPGLTLDADQVYLSGLSSGGGETMVMGCLAPDVFAGIGMNAGPSVGTTSNQIGYVATTKSAGIAQCNSFAGSNTAAFDTQLTSVVYGSNDTTVAPGYNTLNAQIMAGIYNAPTTATFSLSTLAGSNTAGSGTTYSDATGPRVSIIQNTGLGHNWPAGAAPGGSYISTNSINYPAYLASFFFQNNRRVTGTPAPDPTPTPTPSATPTPTPTPSPTPGLYCGTLTNAAHEAAGHAISYGNNPYNPYYALGTQNYLGQGDTTVTTLREAPQGTFTNVTSC</sequence>
<dbReference type="Gene3D" id="3.40.50.1820">
    <property type="entry name" value="alpha/beta hydrolase"/>
    <property type="match status" value="1"/>
</dbReference>
<dbReference type="InterPro" id="IPR029058">
    <property type="entry name" value="AB_hydrolase_fold"/>
</dbReference>
<dbReference type="Pfam" id="PF10503">
    <property type="entry name" value="Esterase_PHB"/>
    <property type="match status" value="1"/>
</dbReference>
<dbReference type="OrthoDB" id="9767239at2"/>
<name>A0A4R9ADP5_9MICO</name>
<evidence type="ECO:0000256" key="1">
    <source>
        <dbReference type="ARBA" id="ARBA00022729"/>
    </source>
</evidence>
<dbReference type="GO" id="GO:0016787">
    <property type="term" value="F:hydrolase activity"/>
    <property type="evidence" value="ECO:0007669"/>
    <property type="project" value="UniProtKB-KW"/>
</dbReference>
<dbReference type="AlphaFoldDB" id="A0A4R9ADP5"/>
<dbReference type="EMBL" id="SOHJ01000014">
    <property type="protein sequence ID" value="TFD57297.1"/>
    <property type="molecule type" value="Genomic_DNA"/>
</dbReference>
<dbReference type="GO" id="GO:0005576">
    <property type="term" value="C:extracellular region"/>
    <property type="evidence" value="ECO:0007669"/>
    <property type="project" value="InterPro"/>
</dbReference>
<gene>
    <name evidence="4" type="ORF">E3T39_14930</name>
</gene>
<keyword evidence="2" id="KW-0378">Hydrolase</keyword>
<keyword evidence="5" id="KW-1185">Reference proteome</keyword>
<feature type="compositionally biased region" description="Pro residues" evidence="3">
    <location>
        <begin position="333"/>
        <end position="355"/>
    </location>
</feature>
<dbReference type="InterPro" id="IPR010126">
    <property type="entry name" value="Esterase_phb"/>
</dbReference>
<dbReference type="Proteomes" id="UP000298170">
    <property type="component" value="Unassembled WGS sequence"/>
</dbReference>
<evidence type="ECO:0000256" key="3">
    <source>
        <dbReference type="SAM" id="MobiDB-lite"/>
    </source>
</evidence>
<dbReference type="InterPro" id="IPR050955">
    <property type="entry name" value="Plant_Biomass_Hydrol_Est"/>
</dbReference>
<organism evidence="4 5">
    <name type="scientific">Cryobacterium suzukii</name>
    <dbReference type="NCBI Taxonomy" id="1259198"/>
    <lineage>
        <taxon>Bacteria</taxon>
        <taxon>Bacillati</taxon>
        <taxon>Actinomycetota</taxon>
        <taxon>Actinomycetes</taxon>
        <taxon>Micrococcales</taxon>
        <taxon>Microbacteriaceae</taxon>
        <taxon>Cryobacterium</taxon>
    </lineage>
</organism>
<protein>
    <submittedName>
        <fullName evidence="4">PHB depolymerase family esterase</fullName>
    </submittedName>
</protein>
<reference evidence="4 5" key="1">
    <citation type="submission" date="2019-03" db="EMBL/GenBank/DDBJ databases">
        <title>Genomics of glacier-inhabiting Cryobacterium strains.</title>
        <authorList>
            <person name="Liu Q."/>
            <person name="Xin Y.-H."/>
        </authorList>
    </citation>
    <scope>NUCLEOTIDE SEQUENCE [LARGE SCALE GENOMIC DNA]</scope>
    <source>
        <strain evidence="4 5">Sr39</strain>
    </source>
</reference>
<dbReference type="PANTHER" id="PTHR43037">
    <property type="entry name" value="UNNAMED PRODUCT-RELATED"/>
    <property type="match status" value="1"/>
</dbReference>
<evidence type="ECO:0000313" key="4">
    <source>
        <dbReference type="EMBL" id="TFD57297.1"/>
    </source>
</evidence>
<dbReference type="NCBIfam" id="TIGR01840">
    <property type="entry name" value="esterase_phb"/>
    <property type="match status" value="1"/>
</dbReference>
<accession>A0A4R9ADP5</accession>
<feature type="region of interest" description="Disordered" evidence="3">
    <location>
        <begin position="327"/>
        <end position="356"/>
    </location>
</feature>